<accession>A0A660L0H0</accession>
<dbReference type="InterPro" id="IPR041468">
    <property type="entry name" value="HTH_ParB/Spo0J"/>
</dbReference>
<dbReference type="InterPro" id="IPR003115">
    <property type="entry name" value="ParB_N"/>
</dbReference>
<protein>
    <submittedName>
        <fullName evidence="6">ParB family chromosome partitioning protein</fullName>
    </submittedName>
</protein>
<proteinExistence type="inferred from homology"/>
<dbReference type="Gene3D" id="3.90.1530.30">
    <property type="match status" value="1"/>
</dbReference>
<evidence type="ECO:0000256" key="2">
    <source>
        <dbReference type="ARBA" id="ARBA00006295"/>
    </source>
</evidence>
<keyword evidence="4" id="KW-0238">DNA-binding</keyword>
<dbReference type="GO" id="GO:0009295">
    <property type="term" value="C:nucleoid"/>
    <property type="evidence" value="ECO:0007669"/>
    <property type="project" value="UniProtKB-SubCell"/>
</dbReference>
<dbReference type="InterPro" id="IPR004437">
    <property type="entry name" value="ParB/RepB/Spo0J"/>
</dbReference>
<organism evidence="6 7">
    <name type="scientific">Brockia lithotrophica</name>
    <dbReference type="NCBI Taxonomy" id="933949"/>
    <lineage>
        <taxon>Bacteria</taxon>
        <taxon>Bacillati</taxon>
        <taxon>Bacillota</taxon>
        <taxon>Bacilli</taxon>
        <taxon>Bacillales</taxon>
        <taxon>Bacillales Family X. Incertae Sedis</taxon>
        <taxon>Brockia</taxon>
    </lineage>
</organism>
<dbReference type="Proteomes" id="UP000267019">
    <property type="component" value="Unassembled WGS sequence"/>
</dbReference>
<reference evidence="6 7" key="1">
    <citation type="submission" date="2018-10" db="EMBL/GenBank/DDBJ databases">
        <title>Genomic Encyclopedia of Type Strains, Phase IV (KMG-IV): sequencing the most valuable type-strain genomes for metagenomic binning, comparative biology and taxonomic classification.</title>
        <authorList>
            <person name="Goeker M."/>
        </authorList>
    </citation>
    <scope>NUCLEOTIDE SEQUENCE [LARGE SCALE GENOMIC DNA]</scope>
    <source>
        <strain evidence="6 7">DSM 22653</strain>
    </source>
</reference>
<evidence type="ECO:0000313" key="7">
    <source>
        <dbReference type="Proteomes" id="UP000267019"/>
    </source>
</evidence>
<dbReference type="GO" id="GO:0005694">
    <property type="term" value="C:chromosome"/>
    <property type="evidence" value="ECO:0007669"/>
    <property type="project" value="TreeGrafter"/>
</dbReference>
<evidence type="ECO:0000313" key="6">
    <source>
        <dbReference type="EMBL" id="RKQ83900.1"/>
    </source>
</evidence>
<evidence type="ECO:0000259" key="5">
    <source>
        <dbReference type="SMART" id="SM00470"/>
    </source>
</evidence>
<dbReference type="Pfam" id="PF02195">
    <property type="entry name" value="ParB_N"/>
    <property type="match status" value="1"/>
</dbReference>
<dbReference type="FunFam" id="3.90.1530.30:FF:000001">
    <property type="entry name" value="Chromosome partitioning protein ParB"/>
    <property type="match status" value="1"/>
</dbReference>
<dbReference type="NCBIfam" id="TIGR00180">
    <property type="entry name" value="parB_part"/>
    <property type="match status" value="1"/>
</dbReference>
<sequence length="290" mass="32490">MKRKSALGRGLDALLPTLEVREGEEVVQIPLDSLRPNPYQPRRTFDAEALEELASSIREHGVLQPILVRPLAGGEAYEIIAGERRVRAARLAGLERIPAVLRSFDDATMMEVALIENVQREDLDPIEIARAYRALMERFSLTQDEVARKMGKSRSLVANYLRLLALPERVQEYVSRGTLSMGHAKMLAGLEDPRTIGELADRVVREGWSVRRLEEFLRRQRRGSRSTVRREETAGRPSEYAVLERELSEALGAPVRIRASGAAGAVEIAFFDREDLERIAELLVGKGGAR</sequence>
<comment type="similarity">
    <text evidence="2">Belongs to the ParB family.</text>
</comment>
<dbReference type="GO" id="GO:0003677">
    <property type="term" value="F:DNA binding"/>
    <property type="evidence" value="ECO:0007669"/>
    <property type="project" value="UniProtKB-KW"/>
</dbReference>
<dbReference type="EMBL" id="RBIJ01000005">
    <property type="protein sequence ID" value="RKQ83900.1"/>
    <property type="molecule type" value="Genomic_DNA"/>
</dbReference>
<dbReference type="SUPFAM" id="SSF110849">
    <property type="entry name" value="ParB/Sulfiredoxin"/>
    <property type="match status" value="1"/>
</dbReference>
<dbReference type="PANTHER" id="PTHR33375">
    <property type="entry name" value="CHROMOSOME-PARTITIONING PROTEIN PARB-RELATED"/>
    <property type="match status" value="1"/>
</dbReference>
<gene>
    <name evidence="6" type="ORF">C7438_1560</name>
</gene>
<name>A0A660L0H0_9BACL</name>
<dbReference type="FunFam" id="1.10.10.2830:FF:000001">
    <property type="entry name" value="Chromosome partitioning protein ParB"/>
    <property type="match status" value="1"/>
</dbReference>
<dbReference type="SMART" id="SM00470">
    <property type="entry name" value="ParB"/>
    <property type="match status" value="1"/>
</dbReference>
<dbReference type="Pfam" id="PF23552">
    <property type="entry name" value="ParB_C"/>
    <property type="match status" value="1"/>
</dbReference>
<dbReference type="CDD" id="cd16393">
    <property type="entry name" value="SPO0J_N"/>
    <property type="match status" value="1"/>
</dbReference>
<evidence type="ECO:0000256" key="4">
    <source>
        <dbReference type="ARBA" id="ARBA00023125"/>
    </source>
</evidence>
<comment type="subcellular location">
    <subcellularLocation>
        <location evidence="1">Cytoplasm</location>
        <location evidence="1">Nucleoid</location>
    </subcellularLocation>
</comment>
<dbReference type="GO" id="GO:0007059">
    <property type="term" value="P:chromosome segregation"/>
    <property type="evidence" value="ECO:0007669"/>
    <property type="project" value="UniProtKB-KW"/>
</dbReference>
<evidence type="ECO:0000256" key="3">
    <source>
        <dbReference type="ARBA" id="ARBA00022829"/>
    </source>
</evidence>
<comment type="caution">
    <text evidence="6">The sequence shown here is derived from an EMBL/GenBank/DDBJ whole genome shotgun (WGS) entry which is preliminary data.</text>
</comment>
<dbReference type="InterPro" id="IPR036086">
    <property type="entry name" value="ParB/Sulfiredoxin_sf"/>
</dbReference>
<feature type="domain" description="ParB-like N-terminal" evidence="5">
    <location>
        <begin position="27"/>
        <end position="118"/>
    </location>
</feature>
<evidence type="ECO:0000256" key="1">
    <source>
        <dbReference type="ARBA" id="ARBA00004453"/>
    </source>
</evidence>
<dbReference type="Pfam" id="PF17762">
    <property type="entry name" value="HTH_ParB"/>
    <property type="match status" value="1"/>
</dbReference>
<keyword evidence="3" id="KW-0159">Chromosome partition</keyword>
<dbReference type="AlphaFoldDB" id="A0A660L0H0"/>
<dbReference type="PANTHER" id="PTHR33375:SF1">
    <property type="entry name" value="CHROMOSOME-PARTITIONING PROTEIN PARB-RELATED"/>
    <property type="match status" value="1"/>
</dbReference>
<dbReference type="InterPro" id="IPR057240">
    <property type="entry name" value="ParB_dimer_C"/>
</dbReference>
<dbReference type="OrthoDB" id="9802051at2"/>
<dbReference type="RefSeq" id="WP_121444799.1">
    <property type="nucleotide sequence ID" value="NZ_RBIJ01000005.1"/>
</dbReference>
<keyword evidence="7" id="KW-1185">Reference proteome</keyword>
<dbReference type="InterPro" id="IPR050336">
    <property type="entry name" value="Chromosome_partition/occlusion"/>
</dbReference>
<dbReference type="Gene3D" id="1.10.10.2830">
    <property type="match status" value="1"/>
</dbReference>